<dbReference type="PROSITE" id="PS51318">
    <property type="entry name" value="TAT"/>
    <property type="match status" value="1"/>
</dbReference>
<dbReference type="KEGG" id="hadh:FRZ61_23800"/>
<name>A0A5J6MY24_9PROT</name>
<dbReference type="InterPro" id="IPR006059">
    <property type="entry name" value="SBP"/>
</dbReference>
<keyword evidence="3" id="KW-1185">Reference proteome</keyword>
<proteinExistence type="predicted"/>
<protein>
    <submittedName>
        <fullName evidence="2">Spermidine/putrescine ABC transporter</fullName>
    </submittedName>
</protein>
<evidence type="ECO:0000313" key="2">
    <source>
        <dbReference type="EMBL" id="QEX22449.1"/>
    </source>
</evidence>
<evidence type="ECO:0000256" key="1">
    <source>
        <dbReference type="ARBA" id="ARBA00022729"/>
    </source>
</evidence>
<dbReference type="Proteomes" id="UP000325797">
    <property type="component" value="Chromosome"/>
</dbReference>
<dbReference type="SUPFAM" id="SSF53850">
    <property type="entry name" value="Periplasmic binding protein-like II"/>
    <property type="match status" value="1"/>
</dbReference>
<gene>
    <name evidence="2" type="ORF">FRZ61_23800</name>
</gene>
<dbReference type="PANTHER" id="PTHR30222:SF17">
    <property type="entry name" value="SPERMIDINE_PUTRESCINE-BINDING PERIPLASMIC PROTEIN"/>
    <property type="match status" value="1"/>
</dbReference>
<keyword evidence="1" id="KW-0732">Signal</keyword>
<sequence>MGDEIMERLKLFDRIAQGKASRRDITKALGLAGLAAVTSPLLPRAARAGDELTYFTWNGYNIPEFHPGYIEKHGSSPNMVVFGEDEEALTKARAGFRADLAHPCKVTLGRWRDAGLIEPFDMSRIPAWADLWDELKNADGVTTDASNKHGAGTWYIPWEWGNASVVYRTDIATEYNGKPSWEILFDEKYKGRLAQFDSVDGAVLVAGLVAHAKDPFNMTDEEFKKARELLTKQRDLLRFWWTDQTTVEQGITSGELVAAYCWNDAVVRLKKAGVPVEYMKPKEGIFTWFCGLVKCKNGPGDVNAAYDLVNAMLEPRVGKYLIENFGYGHSNKKSFEQVDTATLDGLGIRQPQDLFKSGIFFAEMDNDIRQKYIAMFEQVKAGG</sequence>
<organism evidence="2 3">
    <name type="scientific">Hypericibacter adhaerens</name>
    <dbReference type="NCBI Taxonomy" id="2602016"/>
    <lineage>
        <taxon>Bacteria</taxon>
        <taxon>Pseudomonadati</taxon>
        <taxon>Pseudomonadota</taxon>
        <taxon>Alphaproteobacteria</taxon>
        <taxon>Rhodospirillales</taxon>
        <taxon>Dongiaceae</taxon>
        <taxon>Hypericibacter</taxon>
    </lineage>
</organism>
<dbReference type="AlphaFoldDB" id="A0A5J6MY24"/>
<dbReference type="PANTHER" id="PTHR30222">
    <property type="entry name" value="SPERMIDINE/PUTRESCINE-BINDING PERIPLASMIC PROTEIN"/>
    <property type="match status" value="1"/>
</dbReference>
<dbReference type="Pfam" id="PF13416">
    <property type="entry name" value="SBP_bac_8"/>
    <property type="match status" value="1"/>
</dbReference>
<accession>A0A5J6MY24</accession>
<reference evidence="2 3" key="1">
    <citation type="submission" date="2019-08" db="EMBL/GenBank/DDBJ databases">
        <title>Hyperibacter terrae gen. nov., sp. nov. and Hyperibacter viscosus sp. nov., two new members in the family Rhodospirillaceae isolated from the rhizosphere of Hypericum perforatum.</title>
        <authorList>
            <person name="Noviana Z."/>
        </authorList>
    </citation>
    <scope>NUCLEOTIDE SEQUENCE [LARGE SCALE GENOMIC DNA]</scope>
    <source>
        <strain evidence="2 3">R5959</strain>
    </source>
</reference>
<evidence type="ECO:0000313" key="3">
    <source>
        <dbReference type="Proteomes" id="UP000325797"/>
    </source>
</evidence>
<dbReference type="EMBL" id="CP042582">
    <property type="protein sequence ID" value="QEX22449.1"/>
    <property type="molecule type" value="Genomic_DNA"/>
</dbReference>
<dbReference type="InterPro" id="IPR006311">
    <property type="entry name" value="TAT_signal"/>
</dbReference>
<dbReference type="Gene3D" id="3.40.190.10">
    <property type="entry name" value="Periplasmic binding protein-like II"/>
    <property type="match status" value="2"/>
</dbReference>